<evidence type="ECO:0000259" key="6">
    <source>
        <dbReference type="Pfam" id="PF02826"/>
    </source>
</evidence>
<dbReference type="HOGENOM" id="CLU_019796_1_0_0"/>
<evidence type="ECO:0000256" key="4">
    <source>
        <dbReference type="RuleBase" id="RU003719"/>
    </source>
</evidence>
<evidence type="ECO:0000256" key="2">
    <source>
        <dbReference type="ARBA" id="ARBA00023002"/>
    </source>
</evidence>
<protein>
    <submittedName>
        <fullName evidence="7">D-isomer specific 2-hydroxyacid dehydrogenase NAD-binding</fullName>
    </submittedName>
</protein>
<evidence type="ECO:0000259" key="5">
    <source>
        <dbReference type="Pfam" id="PF00389"/>
    </source>
</evidence>
<dbReference type="PANTHER" id="PTHR43333:SF1">
    <property type="entry name" value="D-ISOMER SPECIFIC 2-HYDROXYACID DEHYDROGENASE NAD-BINDING DOMAIN-CONTAINING PROTEIN"/>
    <property type="match status" value="1"/>
</dbReference>
<dbReference type="InterPro" id="IPR036291">
    <property type="entry name" value="NAD(P)-bd_dom_sf"/>
</dbReference>
<accession>A7NQ19</accession>
<keyword evidence="3" id="KW-0520">NAD</keyword>
<dbReference type="RefSeq" id="WP_012122088.1">
    <property type="nucleotide sequence ID" value="NC_009767.1"/>
</dbReference>
<dbReference type="InterPro" id="IPR006140">
    <property type="entry name" value="D-isomer_DH_NAD-bd"/>
</dbReference>
<evidence type="ECO:0000313" key="8">
    <source>
        <dbReference type="Proteomes" id="UP000000263"/>
    </source>
</evidence>
<dbReference type="KEGG" id="rca:Rcas_3616"/>
<gene>
    <name evidence="7" type="ordered locus">Rcas_3616</name>
</gene>
<dbReference type="OrthoDB" id="9792971at2"/>
<dbReference type="GO" id="GO:0016616">
    <property type="term" value="F:oxidoreductase activity, acting on the CH-OH group of donors, NAD or NADP as acceptor"/>
    <property type="evidence" value="ECO:0007669"/>
    <property type="project" value="InterPro"/>
</dbReference>
<proteinExistence type="inferred from homology"/>
<name>A7NQ19_ROSCS</name>
<feature type="domain" description="D-isomer specific 2-hydroxyacid dehydrogenase catalytic" evidence="5">
    <location>
        <begin position="56"/>
        <end position="312"/>
    </location>
</feature>
<dbReference type="InterPro" id="IPR029753">
    <property type="entry name" value="D-isomer_DH_CS"/>
</dbReference>
<organism evidence="7 8">
    <name type="scientific">Roseiflexus castenholzii (strain DSM 13941 / HLO8)</name>
    <dbReference type="NCBI Taxonomy" id="383372"/>
    <lineage>
        <taxon>Bacteria</taxon>
        <taxon>Bacillati</taxon>
        <taxon>Chloroflexota</taxon>
        <taxon>Chloroflexia</taxon>
        <taxon>Chloroflexales</taxon>
        <taxon>Roseiflexineae</taxon>
        <taxon>Roseiflexaceae</taxon>
        <taxon>Roseiflexus</taxon>
    </lineage>
</organism>
<keyword evidence="2 4" id="KW-0560">Oxidoreductase</keyword>
<feature type="domain" description="D-isomer specific 2-hydroxyacid dehydrogenase NAD-binding" evidence="6">
    <location>
        <begin position="106"/>
        <end position="281"/>
    </location>
</feature>
<dbReference type="STRING" id="383372.Rcas_3616"/>
<dbReference type="GO" id="GO:0051287">
    <property type="term" value="F:NAD binding"/>
    <property type="evidence" value="ECO:0007669"/>
    <property type="project" value="InterPro"/>
</dbReference>
<comment type="similarity">
    <text evidence="1 4">Belongs to the D-isomer specific 2-hydroxyacid dehydrogenase family.</text>
</comment>
<dbReference type="Proteomes" id="UP000000263">
    <property type="component" value="Chromosome"/>
</dbReference>
<dbReference type="Pfam" id="PF02826">
    <property type="entry name" value="2-Hacid_dh_C"/>
    <property type="match status" value="1"/>
</dbReference>
<dbReference type="SUPFAM" id="SSF51735">
    <property type="entry name" value="NAD(P)-binding Rossmann-fold domains"/>
    <property type="match status" value="1"/>
</dbReference>
<dbReference type="InterPro" id="IPR006139">
    <property type="entry name" value="D-isomer_2_OHA_DH_cat_dom"/>
</dbReference>
<evidence type="ECO:0000313" key="7">
    <source>
        <dbReference type="EMBL" id="ABU59665.1"/>
    </source>
</evidence>
<dbReference type="PROSITE" id="PS00671">
    <property type="entry name" value="D_2_HYDROXYACID_DH_3"/>
    <property type="match status" value="1"/>
</dbReference>
<keyword evidence="8" id="KW-1185">Reference proteome</keyword>
<evidence type="ECO:0000256" key="3">
    <source>
        <dbReference type="ARBA" id="ARBA00023027"/>
    </source>
</evidence>
<dbReference type="eggNOG" id="COG0111">
    <property type="taxonomic scope" value="Bacteria"/>
</dbReference>
<dbReference type="SUPFAM" id="SSF52283">
    <property type="entry name" value="Formate/glycerate dehydrogenase catalytic domain-like"/>
    <property type="match status" value="1"/>
</dbReference>
<sequence length="318" mass="35474">MKLLIPQALAPLIEPRLAEMAPDLEVVRFDDAGEPEGDVCDVTMLLRWWTPVSALRRVLAAAPNLRWIHTPSAGVEHLLIPEILERDIVLTNSAGAQAIPIAEFVLMYMLNHVKRAFDLKALAPDEWDRGDDIPCDELFERTLLIIGYGHIGAEIAKRARAFGMRILASRRHPQPTDGVDVMVGEHGWRDLLPQSDYIVLAVPLTAATRGMFDADAFRRMKSSAYLINIARGQIVDTDALLEALHSGRIAGAALDALPIEPLPPDHPLWKAPNVWITPHISYSSPRTRERIIDIFCENLRRYRTGEPLLNVVDKAAGY</sequence>
<dbReference type="PANTHER" id="PTHR43333">
    <property type="entry name" value="2-HACID_DH_C DOMAIN-CONTAINING PROTEIN"/>
    <property type="match status" value="1"/>
</dbReference>
<dbReference type="Gene3D" id="3.40.50.720">
    <property type="entry name" value="NAD(P)-binding Rossmann-like Domain"/>
    <property type="match status" value="2"/>
</dbReference>
<dbReference type="EMBL" id="CP000804">
    <property type="protein sequence ID" value="ABU59665.1"/>
    <property type="molecule type" value="Genomic_DNA"/>
</dbReference>
<dbReference type="CDD" id="cd05300">
    <property type="entry name" value="2-Hacid_dh_1"/>
    <property type="match status" value="1"/>
</dbReference>
<evidence type="ECO:0000256" key="1">
    <source>
        <dbReference type="ARBA" id="ARBA00005854"/>
    </source>
</evidence>
<dbReference type="Pfam" id="PF00389">
    <property type="entry name" value="2-Hacid_dh"/>
    <property type="match status" value="1"/>
</dbReference>
<dbReference type="AlphaFoldDB" id="A7NQ19"/>
<reference evidence="7 8" key="1">
    <citation type="submission" date="2007-08" db="EMBL/GenBank/DDBJ databases">
        <title>Complete sequence of Roseiflexus castenholzii DSM 13941.</title>
        <authorList>
            <consortium name="US DOE Joint Genome Institute"/>
            <person name="Copeland A."/>
            <person name="Lucas S."/>
            <person name="Lapidus A."/>
            <person name="Barry K."/>
            <person name="Glavina del Rio T."/>
            <person name="Dalin E."/>
            <person name="Tice H."/>
            <person name="Pitluck S."/>
            <person name="Thompson L.S."/>
            <person name="Brettin T."/>
            <person name="Bruce D."/>
            <person name="Detter J.C."/>
            <person name="Han C."/>
            <person name="Tapia R."/>
            <person name="Schmutz J."/>
            <person name="Larimer F."/>
            <person name="Land M."/>
            <person name="Hauser L."/>
            <person name="Kyrpides N."/>
            <person name="Mikhailova N."/>
            <person name="Bryant D.A."/>
            <person name="Hanada S."/>
            <person name="Tsukatani Y."/>
            <person name="Richardson P."/>
        </authorList>
    </citation>
    <scope>NUCLEOTIDE SEQUENCE [LARGE SCALE GENOMIC DNA]</scope>
    <source>
        <strain evidence="8">DSM 13941 / HLO8</strain>
    </source>
</reference>